<dbReference type="AlphaFoldDB" id="A0AAW1PCV5"/>
<accession>A0AAW1PCV5</accession>
<dbReference type="EMBL" id="JALJOQ010000040">
    <property type="protein sequence ID" value="KAK9805932.1"/>
    <property type="molecule type" value="Genomic_DNA"/>
</dbReference>
<evidence type="ECO:0000313" key="1">
    <source>
        <dbReference type="EMBL" id="KAK9805932.1"/>
    </source>
</evidence>
<dbReference type="GO" id="GO:0000213">
    <property type="term" value="F:tRNA-intron lyase activity"/>
    <property type="evidence" value="ECO:0007669"/>
    <property type="project" value="InterPro"/>
</dbReference>
<protein>
    <submittedName>
        <fullName evidence="1">Uncharacterized protein</fullName>
    </submittedName>
</protein>
<gene>
    <name evidence="1" type="ORF">WJX73_006261</name>
</gene>
<sequence length="176" mass="19962">MPAQSKRRGQKSQHLPPSQVFEQLSAHTLHGVFQEASGLQQQLSSLPAQNSPSTAQGLAQMLKLTQVEAMLLVHGLRIMHIWCNGSFIDAQGLWALFVEQDRDFVWNYAAFHHFRAKGYIARPGLQLANQVSKRLLLLHIHKSMPNLPHGELESFANFSVEERVTHRWVPQAEINK</sequence>
<dbReference type="GO" id="GO:0005737">
    <property type="term" value="C:cytoplasm"/>
    <property type="evidence" value="ECO:0007669"/>
    <property type="project" value="TreeGrafter"/>
</dbReference>
<organism evidence="1 2">
    <name type="scientific">Symbiochloris irregularis</name>
    <dbReference type="NCBI Taxonomy" id="706552"/>
    <lineage>
        <taxon>Eukaryota</taxon>
        <taxon>Viridiplantae</taxon>
        <taxon>Chlorophyta</taxon>
        <taxon>core chlorophytes</taxon>
        <taxon>Trebouxiophyceae</taxon>
        <taxon>Trebouxiales</taxon>
        <taxon>Trebouxiaceae</taxon>
        <taxon>Symbiochloris</taxon>
    </lineage>
</organism>
<keyword evidence="2" id="KW-1185">Reference proteome</keyword>
<dbReference type="Proteomes" id="UP001465755">
    <property type="component" value="Unassembled WGS sequence"/>
</dbReference>
<proteinExistence type="predicted"/>
<dbReference type="GO" id="GO:0000214">
    <property type="term" value="C:tRNA-intron endonuclease complex"/>
    <property type="evidence" value="ECO:0007669"/>
    <property type="project" value="TreeGrafter"/>
</dbReference>
<name>A0AAW1PCV5_9CHLO</name>
<dbReference type="PANTHER" id="PTHR21227:SF0">
    <property type="entry name" value="TRNA-SPLICING ENDONUCLEASE SUBUNIT SEN2"/>
    <property type="match status" value="1"/>
</dbReference>
<comment type="caution">
    <text evidence="1">The sequence shown here is derived from an EMBL/GenBank/DDBJ whole genome shotgun (WGS) entry which is preliminary data.</text>
</comment>
<dbReference type="InterPro" id="IPR006676">
    <property type="entry name" value="tRNA_splic"/>
</dbReference>
<evidence type="ECO:0000313" key="2">
    <source>
        <dbReference type="Proteomes" id="UP001465755"/>
    </source>
</evidence>
<reference evidence="1 2" key="1">
    <citation type="journal article" date="2024" name="Nat. Commun.">
        <title>Phylogenomics reveals the evolutionary origins of lichenization in chlorophyte algae.</title>
        <authorList>
            <person name="Puginier C."/>
            <person name="Libourel C."/>
            <person name="Otte J."/>
            <person name="Skaloud P."/>
            <person name="Haon M."/>
            <person name="Grisel S."/>
            <person name="Petersen M."/>
            <person name="Berrin J.G."/>
            <person name="Delaux P.M."/>
            <person name="Dal Grande F."/>
            <person name="Keller J."/>
        </authorList>
    </citation>
    <scope>NUCLEOTIDE SEQUENCE [LARGE SCALE GENOMIC DNA]</scope>
    <source>
        <strain evidence="1 2">SAG 2036</strain>
    </source>
</reference>
<dbReference type="PANTHER" id="PTHR21227">
    <property type="entry name" value="TRNA-SPLICING ENDONUCLEASE SUBUNIT SEN2"/>
    <property type="match status" value="1"/>
</dbReference>
<dbReference type="GO" id="GO:0000379">
    <property type="term" value="P:tRNA-type intron splice site recognition and cleavage"/>
    <property type="evidence" value="ECO:0007669"/>
    <property type="project" value="TreeGrafter"/>
</dbReference>